<evidence type="ECO:0000259" key="1">
    <source>
        <dbReference type="Pfam" id="PF01609"/>
    </source>
</evidence>
<dbReference type="PANTHER" id="PTHR33258:SF1">
    <property type="entry name" value="TRANSPOSASE INSL FOR INSERTION SEQUENCE ELEMENT IS186A-RELATED"/>
    <property type="match status" value="1"/>
</dbReference>
<reference evidence="2" key="1">
    <citation type="submission" date="2021-03" db="EMBL/GenBank/DDBJ databases">
        <title>Taxonomic study of Clostridium polyendosporum from meadow-gley soil under rice.</title>
        <authorList>
            <person name="Kobayashi H."/>
            <person name="Tanizawa Y."/>
            <person name="Yagura M."/>
        </authorList>
    </citation>
    <scope>NUCLEOTIDE SEQUENCE</scope>
    <source>
        <strain evidence="2">JCM 30710</strain>
    </source>
</reference>
<dbReference type="InterPro" id="IPR002559">
    <property type="entry name" value="Transposase_11"/>
</dbReference>
<name>A0A919RXY2_9CLOT</name>
<evidence type="ECO:0000313" key="3">
    <source>
        <dbReference type="Proteomes" id="UP000679179"/>
    </source>
</evidence>
<keyword evidence="3" id="KW-1185">Reference proteome</keyword>
<dbReference type="EMBL" id="BOPZ01000006">
    <property type="protein sequence ID" value="GIM28314.1"/>
    <property type="molecule type" value="Genomic_DNA"/>
</dbReference>
<feature type="domain" description="Transposase IS4-like" evidence="1">
    <location>
        <begin position="43"/>
        <end position="108"/>
    </location>
</feature>
<sequence length="150" mass="17875">MEERIIDAEPTNNVYDTEVIMGSTSSGNLTFNSYREIMTFDENDEPVTFITNIFNLSKEDIIAIYKNRWEIEVFFKWIKQNLRIKKFIGYNENAIKIQIFSALITYMLIYLSCKARNTEVKYSMLMLTRIIRSNLLEAYDEYFIEYFKTG</sequence>
<dbReference type="Pfam" id="PF01609">
    <property type="entry name" value="DDE_Tnp_1"/>
    <property type="match status" value="1"/>
</dbReference>
<dbReference type="PANTHER" id="PTHR33258">
    <property type="entry name" value="TRANSPOSASE INSL FOR INSERTION SEQUENCE ELEMENT IS186A-RELATED"/>
    <property type="match status" value="1"/>
</dbReference>
<dbReference type="AlphaFoldDB" id="A0A919RXY2"/>
<dbReference type="GO" id="GO:0003677">
    <property type="term" value="F:DNA binding"/>
    <property type="evidence" value="ECO:0007669"/>
    <property type="project" value="InterPro"/>
</dbReference>
<dbReference type="Gene3D" id="3.90.350.10">
    <property type="entry name" value="Transposase Inhibitor Protein From Tn5, Chain A, domain 1"/>
    <property type="match status" value="1"/>
</dbReference>
<dbReference type="GO" id="GO:0004803">
    <property type="term" value="F:transposase activity"/>
    <property type="evidence" value="ECO:0007669"/>
    <property type="project" value="InterPro"/>
</dbReference>
<dbReference type="GO" id="GO:0006313">
    <property type="term" value="P:DNA transposition"/>
    <property type="evidence" value="ECO:0007669"/>
    <property type="project" value="InterPro"/>
</dbReference>
<evidence type="ECO:0000313" key="2">
    <source>
        <dbReference type="EMBL" id="GIM28314.1"/>
    </source>
</evidence>
<accession>A0A919RXY2</accession>
<gene>
    <name evidence="2" type="ORF">CPJCM30710_09800</name>
</gene>
<proteinExistence type="predicted"/>
<organism evidence="2 3">
    <name type="scientific">Clostridium polyendosporum</name>
    <dbReference type="NCBI Taxonomy" id="69208"/>
    <lineage>
        <taxon>Bacteria</taxon>
        <taxon>Bacillati</taxon>
        <taxon>Bacillota</taxon>
        <taxon>Clostridia</taxon>
        <taxon>Eubacteriales</taxon>
        <taxon>Clostridiaceae</taxon>
        <taxon>Clostridium</taxon>
    </lineage>
</organism>
<dbReference type="Proteomes" id="UP000679179">
    <property type="component" value="Unassembled WGS sequence"/>
</dbReference>
<comment type="caution">
    <text evidence="2">The sequence shown here is derived from an EMBL/GenBank/DDBJ whole genome shotgun (WGS) entry which is preliminary data.</text>
</comment>
<protein>
    <recommendedName>
        <fullName evidence="1">Transposase IS4-like domain-containing protein</fullName>
    </recommendedName>
</protein>
<dbReference type="InterPro" id="IPR012337">
    <property type="entry name" value="RNaseH-like_sf"/>
</dbReference>
<dbReference type="SUPFAM" id="SSF53098">
    <property type="entry name" value="Ribonuclease H-like"/>
    <property type="match status" value="1"/>
</dbReference>